<organism evidence="1 2">
    <name type="scientific">Pholiota conissans</name>
    <dbReference type="NCBI Taxonomy" id="109636"/>
    <lineage>
        <taxon>Eukaryota</taxon>
        <taxon>Fungi</taxon>
        <taxon>Dikarya</taxon>
        <taxon>Basidiomycota</taxon>
        <taxon>Agaricomycotina</taxon>
        <taxon>Agaricomycetes</taxon>
        <taxon>Agaricomycetidae</taxon>
        <taxon>Agaricales</taxon>
        <taxon>Agaricineae</taxon>
        <taxon>Strophariaceae</taxon>
        <taxon>Pholiota</taxon>
    </lineage>
</organism>
<evidence type="ECO:0000313" key="2">
    <source>
        <dbReference type="Proteomes" id="UP000807469"/>
    </source>
</evidence>
<keyword evidence="2" id="KW-1185">Reference proteome</keyword>
<gene>
    <name evidence="1" type="ORF">BDN70DRAFT_990607</name>
</gene>
<dbReference type="AlphaFoldDB" id="A0A9P5Z9M0"/>
<accession>A0A9P5Z9M0</accession>
<dbReference type="Proteomes" id="UP000807469">
    <property type="component" value="Unassembled WGS sequence"/>
</dbReference>
<proteinExistence type="predicted"/>
<dbReference type="EMBL" id="MU155157">
    <property type="protein sequence ID" value="KAF9483133.1"/>
    <property type="molecule type" value="Genomic_DNA"/>
</dbReference>
<sequence>MRRLSWFHGARISAKPISKSLLPKYTGLIAITTTMSDGDDYHVLCSELNLKEGHFKCIRLSSERSTIRVVFKELTHSLGARHLPKSLSFRGLARVAGVACVAGVAKRLLDVLAVVVKWIFWAFLGSWVLRKGFSGSMVVNIFSHNWHDLSIYCSHCELVLSLLPRLDAYQSARLQLLEAFAIHQ</sequence>
<evidence type="ECO:0000313" key="1">
    <source>
        <dbReference type="EMBL" id="KAF9483133.1"/>
    </source>
</evidence>
<comment type="caution">
    <text evidence="1">The sequence shown here is derived from an EMBL/GenBank/DDBJ whole genome shotgun (WGS) entry which is preliminary data.</text>
</comment>
<reference evidence="1" key="1">
    <citation type="submission" date="2020-11" db="EMBL/GenBank/DDBJ databases">
        <authorList>
            <consortium name="DOE Joint Genome Institute"/>
            <person name="Ahrendt S."/>
            <person name="Riley R."/>
            <person name="Andreopoulos W."/>
            <person name="Labutti K."/>
            <person name="Pangilinan J."/>
            <person name="Ruiz-Duenas F.J."/>
            <person name="Barrasa J.M."/>
            <person name="Sanchez-Garcia M."/>
            <person name="Camarero S."/>
            <person name="Miyauchi S."/>
            <person name="Serrano A."/>
            <person name="Linde D."/>
            <person name="Babiker R."/>
            <person name="Drula E."/>
            <person name="Ayuso-Fernandez I."/>
            <person name="Pacheco R."/>
            <person name="Padilla G."/>
            <person name="Ferreira P."/>
            <person name="Barriuso J."/>
            <person name="Kellner H."/>
            <person name="Castanera R."/>
            <person name="Alfaro M."/>
            <person name="Ramirez L."/>
            <person name="Pisabarro A.G."/>
            <person name="Kuo A."/>
            <person name="Tritt A."/>
            <person name="Lipzen A."/>
            <person name="He G."/>
            <person name="Yan M."/>
            <person name="Ng V."/>
            <person name="Cullen D."/>
            <person name="Martin F."/>
            <person name="Rosso M.-N."/>
            <person name="Henrissat B."/>
            <person name="Hibbett D."/>
            <person name="Martinez A.T."/>
            <person name="Grigoriev I.V."/>
        </authorList>
    </citation>
    <scope>NUCLEOTIDE SEQUENCE</scope>
    <source>
        <strain evidence="1">CIRM-BRFM 674</strain>
    </source>
</reference>
<name>A0A9P5Z9M0_9AGAR</name>
<protein>
    <submittedName>
        <fullName evidence="1">Uncharacterized protein</fullName>
    </submittedName>
</protein>